<protein>
    <submittedName>
        <fullName evidence="2">Glycosyltransferase family 2 protein</fullName>
    </submittedName>
</protein>
<proteinExistence type="predicted"/>
<evidence type="ECO:0000313" key="3">
    <source>
        <dbReference type="Proteomes" id="UP000576550"/>
    </source>
</evidence>
<dbReference type="InterPro" id="IPR029044">
    <property type="entry name" value="Nucleotide-diphossugar_trans"/>
</dbReference>
<dbReference type="InterPro" id="IPR001173">
    <property type="entry name" value="Glyco_trans_2-like"/>
</dbReference>
<dbReference type="CDD" id="cd00761">
    <property type="entry name" value="Glyco_tranf_GTA_type"/>
    <property type="match status" value="1"/>
</dbReference>
<dbReference type="Proteomes" id="UP000576550">
    <property type="component" value="Unassembled WGS sequence"/>
</dbReference>
<dbReference type="GO" id="GO:0016758">
    <property type="term" value="F:hexosyltransferase activity"/>
    <property type="evidence" value="ECO:0007669"/>
    <property type="project" value="UniProtKB-ARBA"/>
</dbReference>
<organism evidence="2 3">
    <name type="scientific">Candidatus Dojkabacteria bacterium</name>
    <dbReference type="NCBI Taxonomy" id="2099670"/>
    <lineage>
        <taxon>Bacteria</taxon>
        <taxon>Candidatus Dojkabacteria</taxon>
    </lineage>
</organism>
<feature type="domain" description="Glycosyltransferase 2-like" evidence="1">
    <location>
        <begin position="18"/>
        <end position="145"/>
    </location>
</feature>
<gene>
    <name evidence="2" type="ORF">GX533_01045</name>
</gene>
<dbReference type="Gene3D" id="3.90.550.10">
    <property type="entry name" value="Spore Coat Polysaccharide Biosynthesis Protein SpsA, Chain A"/>
    <property type="match status" value="1"/>
</dbReference>
<evidence type="ECO:0000259" key="1">
    <source>
        <dbReference type="Pfam" id="PF00535"/>
    </source>
</evidence>
<reference evidence="2 3" key="1">
    <citation type="journal article" date="2020" name="Biotechnol. Biofuels">
        <title>New insights from the biogas microbiome by comprehensive genome-resolved metagenomics of nearly 1600 species originating from multiple anaerobic digesters.</title>
        <authorList>
            <person name="Campanaro S."/>
            <person name="Treu L."/>
            <person name="Rodriguez-R L.M."/>
            <person name="Kovalovszki A."/>
            <person name="Ziels R.M."/>
            <person name="Maus I."/>
            <person name="Zhu X."/>
            <person name="Kougias P.G."/>
            <person name="Basile A."/>
            <person name="Luo G."/>
            <person name="Schluter A."/>
            <person name="Konstantinidis K.T."/>
            <person name="Angelidaki I."/>
        </authorList>
    </citation>
    <scope>NUCLEOTIDE SEQUENCE [LARGE SCALE GENOMIC DNA]</scope>
    <source>
        <strain evidence="2">AS05jafATM_89</strain>
    </source>
</reference>
<dbReference type="PANTHER" id="PTHR22916">
    <property type="entry name" value="GLYCOSYLTRANSFERASE"/>
    <property type="match status" value="1"/>
</dbReference>
<evidence type="ECO:0000313" key="2">
    <source>
        <dbReference type="EMBL" id="HHX99257.1"/>
    </source>
</evidence>
<dbReference type="AlphaFoldDB" id="A0A832R9S1"/>
<dbReference type="PANTHER" id="PTHR22916:SF3">
    <property type="entry name" value="UDP-GLCNAC:BETAGAL BETA-1,3-N-ACETYLGLUCOSAMINYLTRANSFERASE-LIKE PROTEIN 1"/>
    <property type="match status" value="1"/>
</dbReference>
<accession>A0A832R9S1</accession>
<dbReference type="Pfam" id="PF00535">
    <property type="entry name" value="Glycos_transf_2"/>
    <property type="match status" value="1"/>
</dbReference>
<name>A0A832R9S1_9BACT</name>
<keyword evidence="2" id="KW-0808">Transferase</keyword>
<comment type="caution">
    <text evidence="2">The sequence shown here is derived from an EMBL/GenBank/DDBJ whole genome shotgun (WGS) entry which is preliminary data.</text>
</comment>
<sequence length="315" mass="37117">MKGKWTVVLRTQGKGLELELNNALNSLIAQTYENLLVLLMIHSNNEKIIEKTLSFIKPFQKMLNIKPIVLRDKQGNRSYPLNAALKNLDCEYLSFLDDDDIYYPNMGSTLIKALEDNDKTFALGRSIDVIERLETNIAGEEYLYTVSKAKRPYQEFSKPLLLLENFIPFNTFILKTSLLDGVKFNEDMTYLEDWDFLKQLILKEEFSFIQLDVPISEYRRRNDITDTFNEDNYEKWLKSRETTDNRLKDKETVIRIGDLKHIKSFYENEFEKQRAGIEIIRNNPGYRIWDKAINNRILKNTVVKLVRKVRGLLHK</sequence>
<dbReference type="EMBL" id="DUTP01000002">
    <property type="protein sequence ID" value="HHX99257.1"/>
    <property type="molecule type" value="Genomic_DNA"/>
</dbReference>
<dbReference type="SUPFAM" id="SSF53448">
    <property type="entry name" value="Nucleotide-diphospho-sugar transferases"/>
    <property type="match status" value="1"/>
</dbReference>